<gene>
    <name evidence="2" type="ORF">MON41_04845</name>
</gene>
<evidence type="ECO:0000313" key="2">
    <source>
        <dbReference type="EMBL" id="MCI0753089.1"/>
    </source>
</evidence>
<protein>
    <submittedName>
        <fullName evidence="2">DMT family transporter</fullName>
    </submittedName>
</protein>
<keyword evidence="1" id="KW-0472">Membrane</keyword>
<reference evidence="2 3" key="1">
    <citation type="submission" date="2022-03" db="EMBL/GenBank/DDBJ databases">
        <title>Complete genome analysis of Roseomonas KG 17.1 : a prolific producer of plant growth promoters.</title>
        <authorList>
            <person name="Saadouli I."/>
            <person name="Najjari A."/>
            <person name="Mosbah A."/>
            <person name="Ouzari H.I."/>
        </authorList>
    </citation>
    <scope>NUCLEOTIDE SEQUENCE [LARGE SCALE GENOMIC DNA]</scope>
    <source>
        <strain evidence="2 3">KG17-1</strain>
    </source>
</reference>
<dbReference type="InterPro" id="IPR037185">
    <property type="entry name" value="EmrE-like"/>
</dbReference>
<keyword evidence="1" id="KW-0812">Transmembrane</keyword>
<keyword evidence="3" id="KW-1185">Reference proteome</keyword>
<proteinExistence type="predicted"/>
<feature type="transmembrane region" description="Helical" evidence="1">
    <location>
        <begin position="111"/>
        <end position="133"/>
    </location>
</feature>
<feature type="transmembrane region" description="Helical" evidence="1">
    <location>
        <begin position="55"/>
        <end position="77"/>
    </location>
</feature>
<keyword evidence="1" id="KW-1133">Transmembrane helix</keyword>
<comment type="caution">
    <text evidence="2">The sequence shown here is derived from an EMBL/GenBank/DDBJ whole genome shotgun (WGS) entry which is preliminary data.</text>
</comment>
<feature type="transmembrane region" description="Helical" evidence="1">
    <location>
        <begin position="89"/>
        <end position="105"/>
    </location>
</feature>
<dbReference type="EMBL" id="JALBUU010000004">
    <property type="protein sequence ID" value="MCI0753089.1"/>
    <property type="molecule type" value="Genomic_DNA"/>
</dbReference>
<sequence length="136" mass="13490">MQALLPLLDGVVSLVPQYGAAADTGAGNIVLIATLSPLPVTLVERIAFGTRLRPLALVGVALAFAGIGASGSFARLVSTVGAARASMSMYLVPGYALALGATLLGESLHAYHALAMALVLGGVALGTIGPAVARPN</sequence>
<dbReference type="SUPFAM" id="SSF103481">
    <property type="entry name" value="Multidrug resistance efflux transporter EmrE"/>
    <property type="match status" value="2"/>
</dbReference>
<name>A0ABS9W1B5_9PROT</name>
<dbReference type="RefSeq" id="WP_238384046.1">
    <property type="nucleotide sequence ID" value="NZ_JALBUU010000004.1"/>
</dbReference>
<evidence type="ECO:0000313" key="3">
    <source>
        <dbReference type="Proteomes" id="UP001201985"/>
    </source>
</evidence>
<evidence type="ECO:0000256" key="1">
    <source>
        <dbReference type="SAM" id="Phobius"/>
    </source>
</evidence>
<dbReference type="Proteomes" id="UP001201985">
    <property type="component" value="Unassembled WGS sequence"/>
</dbReference>
<accession>A0ABS9W1B5</accession>
<organism evidence="2 3">
    <name type="scientific">Teichococcus vastitatis</name>
    <dbReference type="NCBI Taxonomy" id="2307076"/>
    <lineage>
        <taxon>Bacteria</taxon>
        <taxon>Pseudomonadati</taxon>
        <taxon>Pseudomonadota</taxon>
        <taxon>Alphaproteobacteria</taxon>
        <taxon>Acetobacterales</taxon>
        <taxon>Roseomonadaceae</taxon>
        <taxon>Roseomonas</taxon>
    </lineage>
</organism>